<accession>A0AAE4FMS5</accession>
<dbReference type="InterPro" id="IPR036852">
    <property type="entry name" value="Peptidase_S8/S53_dom_sf"/>
</dbReference>
<organism evidence="1 2">
    <name type="scientific">Clostridium sporogenes</name>
    <dbReference type="NCBI Taxonomy" id="1509"/>
    <lineage>
        <taxon>Bacteria</taxon>
        <taxon>Bacillati</taxon>
        <taxon>Bacillota</taxon>
        <taxon>Clostridia</taxon>
        <taxon>Eubacteriales</taxon>
        <taxon>Clostridiaceae</taxon>
        <taxon>Clostridium</taxon>
    </lineage>
</organism>
<evidence type="ECO:0000313" key="2">
    <source>
        <dbReference type="Proteomes" id="UP001182303"/>
    </source>
</evidence>
<dbReference type="SUPFAM" id="SSF52743">
    <property type="entry name" value="Subtilisin-like"/>
    <property type="match status" value="1"/>
</dbReference>
<reference evidence="1" key="1">
    <citation type="submission" date="2023-04" db="EMBL/GenBank/DDBJ databases">
        <title>Assessment of the microbiological origin of a defect in Grana Padano cheese.</title>
        <authorList>
            <person name="Zago M."/>
            <person name="Rossetti L."/>
            <person name="Bonvini B."/>
            <person name="Carminati D."/>
            <person name="Giraffa G."/>
        </authorList>
    </citation>
    <scope>NUCLEOTIDE SEQUENCE</scope>
    <source>
        <strain evidence="1">4990</strain>
    </source>
</reference>
<dbReference type="AlphaFoldDB" id="A0AAE4FMS5"/>
<dbReference type="Proteomes" id="UP001182303">
    <property type="component" value="Unassembled WGS sequence"/>
</dbReference>
<sequence length="54" mass="5941">MNWAVETSLDVEWIHALAPKASILLIVTKSASINDIINAIDYALKKDVNIISMS</sequence>
<gene>
    <name evidence="1" type="ORF">P9J83_13565</name>
</gene>
<proteinExistence type="predicted"/>
<dbReference type="EMBL" id="JARUIS010000022">
    <property type="protein sequence ID" value="MDS1004519.1"/>
    <property type="molecule type" value="Genomic_DNA"/>
</dbReference>
<dbReference type="RefSeq" id="WP_310944076.1">
    <property type="nucleotide sequence ID" value="NZ_JARUIS010000022.1"/>
</dbReference>
<protein>
    <submittedName>
        <fullName evidence="1">Uncharacterized protein</fullName>
    </submittedName>
</protein>
<name>A0AAE4FMS5_CLOSG</name>
<comment type="caution">
    <text evidence="1">The sequence shown here is derived from an EMBL/GenBank/DDBJ whole genome shotgun (WGS) entry which is preliminary data.</text>
</comment>
<dbReference type="Gene3D" id="3.40.50.200">
    <property type="entry name" value="Peptidase S8/S53 domain"/>
    <property type="match status" value="1"/>
</dbReference>
<dbReference type="GO" id="GO:0006508">
    <property type="term" value="P:proteolysis"/>
    <property type="evidence" value="ECO:0007669"/>
    <property type="project" value="InterPro"/>
</dbReference>
<dbReference type="GO" id="GO:0004252">
    <property type="term" value="F:serine-type endopeptidase activity"/>
    <property type="evidence" value="ECO:0007669"/>
    <property type="project" value="InterPro"/>
</dbReference>
<evidence type="ECO:0000313" key="1">
    <source>
        <dbReference type="EMBL" id="MDS1004519.1"/>
    </source>
</evidence>